<sequence length="681" mass="71205">MKLLNQRRLMAVLLLSASRGLAIAPSGPWDAFNYSPANRTVVAVNIHSTNGTVDGASGLVNNTAGIATLSGSGSYVVLDFGKEVGGRISLDVVNSTSSSAFSLSFTESPLFISPTESDDSSGMSSTFTADGVLSVPAPLVAGTYTQPAALLRGGFRYLTIVSNSDDNLTISNVALNITFASHWTTPLTDYTGYFSAPDTSGFHDVDFLNKLWYGGAYTVQTNTIDAGQGRTWPLSAAQGWGNNATLGPVTGPVLVDGAKRDRTVWAGDMGISSNTQLVSTNDLLPLKNSLLVMFSTQDPSDGSLASAGPPLLATGSYTYICWTLIGAHNYHLFSGDLDFVQTVWANYTYAVAFLESQVDSTGLADVSPSFASDWGRDGGAGHNSAANALLYKTLVGSADLASKLGNTTLAAAYAANASSLKTAFNTVLWDATAGMYRDNDATSMHPEDGNSLAVLYNLTQSAEQNRNISEGLTAFWTDIGPVTPELADTIIPFVGGFELQAHFIAGNGSRALDLMRKEWGYMLYTNISVQSTMLEGYTTNGSLYYRGAGYGFDQAYTSHSHGWSTGPTFALSFYLLGLQLQSAQGATWSVAPVLSGLNAAEGGYETGLGWFGVSWIASNTTSTVTLQVSTPNGTNGTVALPGTGALTVDGTAVPASATSGFVEVGGGNHTVARSLVAGVVY</sequence>
<protein>
    <submittedName>
        <fullName evidence="4">Glycoside hydrolase family 78 protein</fullName>
    </submittedName>
</protein>
<name>A0A166VTI6_9AGAM</name>
<dbReference type="InterPro" id="IPR008928">
    <property type="entry name" value="6-hairpin_glycosidase_sf"/>
</dbReference>
<keyword evidence="1" id="KW-0732">Signal</keyword>
<keyword evidence="5" id="KW-1185">Reference proteome</keyword>
<dbReference type="OrthoDB" id="10036721at2759"/>
<reference evidence="4 5" key="1">
    <citation type="journal article" date="2016" name="Mol. Biol. Evol.">
        <title>Comparative Genomics of Early-Diverging Mushroom-Forming Fungi Provides Insights into the Origins of Lignocellulose Decay Capabilities.</title>
        <authorList>
            <person name="Nagy L.G."/>
            <person name="Riley R."/>
            <person name="Tritt A."/>
            <person name="Adam C."/>
            <person name="Daum C."/>
            <person name="Floudas D."/>
            <person name="Sun H."/>
            <person name="Yadav J.S."/>
            <person name="Pangilinan J."/>
            <person name="Larsson K.H."/>
            <person name="Matsuura K."/>
            <person name="Barry K."/>
            <person name="Labutti K."/>
            <person name="Kuo R."/>
            <person name="Ohm R.A."/>
            <person name="Bhattacharya S.S."/>
            <person name="Shirouzu T."/>
            <person name="Yoshinaga Y."/>
            <person name="Martin F.M."/>
            <person name="Grigoriev I.V."/>
            <person name="Hibbett D.S."/>
        </authorList>
    </citation>
    <scope>NUCLEOTIDE SEQUENCE [LARGE SCALE GENOMIC DNA]</scope>
    <source>
        <strain evidence="4 5">CBS 109695</strain>
    </source>
</reference>
<feature type="domain" description="Alpha-L-rhamnosidase C-terminal" evidence="3">
    <location>
        <begin position="587"/>
        <end position="645"/>
    </location>
</feature>
<dbReference type="Gene3D" id="2.60.420.10">
    <property type="entry name" value="Maltose phosphorylase, domain 3"/>
    <property type="match status" value="1"/>
</dbReference>
<dbReference type="STRING" id="436010.A0A166VTI6"/>
<evidence type="ECO:0000259" key="3">
    <source>
        <dbReference type="Pfam" id="PF17390"/>
    </source>
</evidence>
<dbReference type="SUPFAM" id="SSF48208">
    <property type="entry name" value="Six-hairpin glycosidases"/>
    <property type="match status" value="1"/>
</dbReference>
<dbReference type="GO" id="GO:0005975">
    <property type="term" value="P:carbohydrate metabolic process"/>
    <property type="evidence" value="ECO:0007669"/>
    <property type="project" value="InterPro"/>
</dbReference>
<dbReference type="Pfam" id="PF17390">
    <property type="entry name" value="Bac_rhamnosid_C"/>
    <property type="match status" value="1"/>
</dbReference>
<gene>
    <name evidence="4" type="ORF">FIBSPDRAFT_811114</name>
</gene>
<dbReference type="InterPro" id="IPR035398">
    <property type="entry name" value="Bac_rhamnosid_C"/>
</dbReference>
<evidence type="ECO:0000313" key="4">
    <source>
        <dbReference type="EMBL" id="KZP33044.1"/>
    </source>
</evidence>
<dbReference type="InterPro" id="IPR035396">
    <property type="entry name" value="Bac_rhamnosid6H"/>
</dbReference>
<dbReference type="PANTHER" id="PTHR34987">
    <property type="entry name" value="C, PUTATIVE (AFU_ORTHOLOGUE AFUA_3G02880)-RELATED"/>
    <property type="match status" value="1"/>
</dbReference>
<feature type="domain" description="Alpha-L-rhamnosidase six-hairpin glycosidase" evidence="2">
    <location>
        <begin position="253"/>
        <end position="472"/>
    </location>
</feature>
<feature type="signal peptide" evidence="1">
    <location>
        <begin position="1"/>
        <end position="22"/>
    </location>
</feature>
<dbReference type="EMBL" id="KV417483">
    <property type="protein sequence ID" value="KZP33044.1"/>
    <property type="molecule type" value="Genomic_DNA"/>
</dbReference>
<keyword evidence="4" id="KW-0378">Hydrolase</keyword>
<evidence type="ECO:0000256" key="1">
    <source>
        <dbReference type="SAM" id="SignalP"/>
    </source>
</evidence>
<accession>A0A166VTI6</accession>
<dbReference type="AlphaFoldDB" id="A0A166VTI6"/>
<dbReference type="Pfam" id="PF17389">
    <property type="entry name" value="Bac_rhamnosid6H"/>
    <property type="match status" value="1"/>
</dbReference>
<dbReference type="Gene3D" id="1.50.10.10">
    <property type="match status" value="1"/>
</dbReference>
<dbReference type="Proteomes" id="UP000076532">
    <property type="component" value="Unassembled WGS sequence"/>
</dbReference>
<proteinExistence type="predicted"/>
<dbReference type="InterPro" id="IPR012341">
    <property type="entry name" value="6hp_glycosidase-like_sf"/>
</dbReference>
<evidence type="ECO:0000313" key="5">
    <source>
        <dbReference type="Proteomes" id="UP000076532"/>
    </source>
</evidence>
<dbReference type="PANTHER" id="PTHR34987:SF6">
    <property type="entry name" value="ALPHA-L-RHAMNOSIDASE SIX-HAIRPIN GLYCOSIDASE DOMAIN-CONTAINING PROTEIN"/>
    <property type="match status" value="1"/>
</dbReference>
<evidence type="ECO:0000259" key="2">
    <source>
        <dbReference type="Pfam" id="PF17389"/>
    </source>
</evidence>
<organism evidence="4 5">
    <name type="scientific">Athelia psychrophila</name>
    <dbReference type="NCBI Taxonomy" id="1759441"/>
    <lineage>
        <taxon>Eukaryota</taxon>
        <taxon>Fungi</taxon>
        <taxon>Dikarya</taxon>
        <taxon>Basidiomycota</taxon>
        <taxon>Agaricomycotina</taxon>
        <taxon>Agaricomycetes</taxon>
        <taxon>Agaricomycetidae</taxon>
        <taxon>Atheliales</taxon>
        <taxon>Atheliaceae</taxon>
        <taxon>Athelia</taxon>
    </lineage>
</organism>
<dbReference type="GO" id="GO:0016787">
    <property type="term" value="F:hydrolase activity"/>
    <property type="evidence" value="ECO:0007669"/>
    <property type="project" value="UniProtKB-KW"/>
</dbReference>
<feature type="chain" id="PRO_5007881408" evidence="1">
    <location>
        <begin position="23"/>
        <end position="681"/>
    </location>
</feature>